<dbReference type="GO" id="GO:0003677">
    <property type="term" value="F:DNA binding"/>
    <property type="evidence" value="ECO:0007669"/>
    <property type="project" value="InterPro"/>
</dbReference>
<name>A0A499UF61_9ACTN</name>
<dbReference type="Proteomes" id="UP000463951">
    <property type="component" value="Chromosome"/>
</dbReference>
<sequence>MSLTYTAGSLVAARGREWVVLPESAPDMLVLRPLGGSEDDIAAVFPSFEEVRPAEFAAPSPADLGDQRAAGLLRTALRIGFRSGAGPFRSLASIAVEPRAYQLVPLLMALRQRTVRLLISDDVGIGKTVEAGLIAKELLAQGEATRLAVLCSPALAEQWQGELREKFGIDAELVLASTVTRLERGLELGHSLFDKHPCTIISTDFIKSTRHREDFIRHCPDLVIVDEAHTCVAADDAAPGGTSSAANQLRYELLRRVSAQADRHLLLLTATPHSGKESAFRNLLGLVRPELATLDLESPTGRAKLAEHFVARKRADVRDYLTKEDGLADDSLAERTAFPSDRWTKDEPYKLTPAYRALLDDAIAYARDRVTAAGEQGKREARIAWWSVIALLRSMVSSPAAAAQTLKTRSESATARTAQEADALGAPVAADSAENDRLEGMDVAPGAAESEEAGARLLELSQRAAQLVGPSEDAKLKALTRHLKGLIADGYHPIVFCRYIPTAEYLATQLEGKLGKKTKIAAVTGTLSPQQRLERIEQLAAESAEEAGDPVVRRVLIATDCLSEGVNLQHYFDAVVHYDLAWNPTRHDQREGRVDRYGQKRDQVRVITMYGEDNGIDGKVLDVLFKKHRQIKKDLGISVSVPDETASGVTDAVVEWLLLHGRQGSQESLFDLDGHQESLDRIEREWNSAAEREKTSRSKYAQRAIHPEEVAREVAAVRAALGGAHEVRDFALEALRDLDALVRDPRGGTGDFTAQLGGAPAGLRDALAATLGGRLIEEDREIPFRTTPAIARGEAALVRTDPAIGAIASYVLDSALDANTPGPRPARRCGVVTTDAVTIRTTLLLVRYRFHLTLPSRTGERQLVAEDARLLAYEGMPSRARWLDDDAATALLAARATANTHEQLARNQITRALDGLPGLSAHLTEYGTRLAAELDTSHRRVRKANEEIVRGLKVVPQEPADVLGVYVYLPQPASTVSGAEA</sequence>
<keyword evidence="3 8" id="KW-0347">Helicase</keyword>
<dbReference type="Pfam" id="PF04851">
    <property type="entry name" value="ResIII"/>
    <property type="match status" value="1"/>
</dbReference>
<dbReference type="InterPro" id="IPR057342">
    <property type="entry name" value="DEXDc_RapA"/>
</dbReference>
<evidence type="ECO:0000313" key="8">
    <source>
        <dbReference type="EMBL" id="BBJ39953.1"/>
    </source>
</evidence>
<dbReference type="PANTHER" id="PTHR45766:SF6">
    <property type="entry name" value="SWI_SNF-RELATED MATRIX-ASSOCIATED ACTIN-DEPENDENT REGULATOR OF CHROMATIN SUBFAMILY A-LIKE PROTEIN 1"/>
    <property type="match status" value="1"/>
</dbReference>
<evidence type="ECO:0000256" key="1">
    <source>
        <dbReference type="ARBA" id="ARBA00022741"/>
    </source>
</evidence>
<feature type="domain" description="Helicase C-terminal" evidence="7">
    <location>
        <begin position="478"/>
        <end position="639"/>
    </location>
</feature>
<dbReference type="GO" id="GO:0004386">
    <property type="term" value="F:helicase activity"/>
    <property type="evidence" value="ECO:0007669"/>
    <property type="project" value="UniProtKB-KW"/>
</dbReference>
<dbReference type="SMART" id="SM00487">
    <property type="entry name" value="DEXDc"/>
    <property type="match status" value="1"/>
</dbReference>
<dbReference type="PROSITE" id="PS51194">
    <property type="entry name" value="HELICASE_CTER"/>
    <property type="match status" value="1"/>
</dbReference>
<dbReference type="Gene3D" id="3.40.50.10810">
    <property type="entry name" value="Tandem AAA-ATPase domain"/>
    <property type="match status" value="1"/>
</dbReference>
<dbReference type="SMART" id="SM00490">
    <property type="entry name" value="HELICc"/>
    <property type="match status" value="1"/>
</dbReference>
<evidence type="ECO:0000313" key="9">
    <source>
        <dbReference type="Proteomes" id="UP000463951"/>
    </source>
</evidence>
<dbReference type="Gene3D" id="3.40.50.300">
    <property type="entry name" value="P-loop containing nucleotide triphosphate hydrolases"/>
    <property type="match status" value="1"/>
</dbReference>
<organism evidence="8 9">
    <name type="scientific">Streptomyces antimycoticus</name>
    <dbReference type="NCBI Taxonomy" id="68175"/>
    <lineage>
        <taxon>Bacteria</taxon>
        <taxon>Bacillati</taxon>
        <taxon>Actinomycetota</taxon>
        <taxon>Actinomycetes</taxon>
        <taxon>Kitasatosporales</taxon>
        <taxon>Streptomycetaceae</taxon>
        <taxon>Streptomyces</taxon>
        <taxon>Streptomyces violaceusniger group</taxon>
    </lineage>
</organism>
<gene>
    <name evidence="8" type="ORF">SSPO_026710</name>
</gene>
<dbReference type="CDD" id="cd18011">
    <property type="entry name" value="DEXDc_RapA"/>
    <property type="match status" value="1"/>
</dbReference>
<dbReference type="InterPro" id="IPR006935">
    <property type="entry name" value="Helicase/UvrB_N"/>
</dbReference>
<proteinExistence type="predicted"/>
<evidence type="ECO:0000259" key="6">
    <source>
        <dbReference type="PROSITE" id="PS51192"/>
    </source>
</evidence>
<keyword evidence="4" id="KW-0067">ATP-binding</keyword>
<dbReference type="InterPro" id="IPR014001">
    <property type="entry name" value="Helicase_ATP-bd"/>
</dbReference>
<feature type="region of interest" description="Disordered" evidence="5">
    <location>
        <begin position="407"/>
        <end position="431"/>
    </location>
</feature>
<dbReference type="InterPro" id="IPR049730">
    <property type="entry name" value="SNF2/RAD54-like_C"/>
</dbReference>
<dbReference type="Pfam" id="PF00271">
    <property type="entry name" value="Helicase_C"/>
    <property type="match status" value="1"/>
</dbReference>
<dbReference type="InterPro" id="IPR038718">
    <property type="entry name" value="SNF2-like_sf"/>
</dbReference>
<evidence type="ECO:0000256" key="4">
    <source>
        <dbReference type="ARBA" id="ARBA00022840"/>
    </source>
</evidence>
<reference evidence="8 9" key="1">
    <citation type="journal article" date="2020" name="Int. J. Syst. Evol. Microbiol.">
        <title>Reclassification of Streptomyces castelarensis and Streptomyces sporoclivatus as later heterotypic synonyms of Streptomyces antimycoticus.</title>
        <authorList>
            <person name="Komaki H."/>
            <person name="Tamura T."/>
        </authorList>
    </citation>
    <scope>NUCLEOTIDE SEQUENCE [LARGE SCALE GENOMIC DNA]</scope>
    <source>
        <strain evidence="8 9">NBRC 100767</strain>
    </source>
</reference>
<evidence type="ECO:0000256" key="2">
    <source>
        <dbReference type="ARBA" id="ARBA00022801"/>
    </source>
</evidence>
<dbReference type="EMBL" id="AP019620">
    <property type="protein sequence ID" value="BBJ39953.1"/>
    <property type="molecule type" value="Genomic_DNA"/>
</dbReference>
<dbReference type="GO" id="GO:0005524">
    <property type="term" value="F:ATP binding"/>
    <property type="evidence" value="ECO:0007669"/>
    <property type="project" value="InterPro"/>
</dbReference>
<dbReference type="InterPro" id="IPR027417">
    <property type="entry name" value="P-loop_NTPase"/>
</dbReference>
<keyword evidence="1" id="KW-0547">Nucleotide-binding</keyword>
<dbReference type="CDD" id="cd18793">
    <property type="entry name" value="SF2_C_SNF"/>
    <property type="match status" value="1"/>
</dbReference>
<dbReference type="PANTHER" id="PTHR45766">
    <property type="entry name" value="DNA ANNEALING HELICASE AND ENDONUCLEASE ZRANB3 FAMILY MEMBER"/>
    <property type="match status" value="1"/>
</dbReference>
<dbReference type="GO" id="GO:0016787">
    <property type="term" value="F:hydrolase activity"/>
    <property type="evidence" value="ECO:0007669"/>
    <property type="project" value="UniProtKB-KW"/>
</dbReference>
<evidence type="ECO:0000259" key="7">
    <source>
        <dbReference type="PROSITE" id="PS51194"/>
    </source>
</evidence>
<dbReference type="SUPFAM" id="SSF52540">
    <property type="entry name" value="P-loop containing nucleoside triphosphate hydrolases"/>
    <property type="match status" value="2"/>
</dbReference>
<accession>A0A499UF61</accession>
<keyword evidence="2" id="KW-0378">Hydrolase</keyword>
<dbReference type="PROSITE" id="PS51192">
    <property type="entry name" value="HELICASE_ATP_BIND_1"/>
    <property type="match status" value="1"/>
</dbReference>
<evidence type="ECO:0000256" key="5">
    <source>
        <dbReference type="SAM" id="MobiDB-lite"/>
    </source>
</evidence>
<protein>
    <submittedName>
        <fullName evidence="8">ATP-dependent helicase HepA</fullName>
    </submittedName>
</protein>
<evidence type="ECO:0000256" key="3">
    <source>
        <dbReference type="ARBA" id="ARBA00022806"/>
    </source>
</evidence>
<dbReference type="InterPro" id="IPR001650">
    <property type="entry name" value="Helicase_C-like"/>
</dbReference>
<feature type="domain" description="Helicase ATP-binding" evidence="6">
    <location>
        <begin position="108"/>
        <end position="290"/>
    </location>
</feature>
<dbReference type="AlphaFoldDB" id="A0A499UF61"/>
<feature type="compositionally biased region" description="Polar residues" evidence="5">
    <location>
        <begin position="407"/>
        <end position="417"/>
    </location>
</feature>